<accession>A0A1D6KCH6</accession>
<dbReference type="PROSITE" id="PS00107">
    <property type="entry name" value="PROTEIN_KINASE_ATP"/>
    <property type="match status" value="1"/>
</dbReference>
<evidence type="ECO:0000313" key="9">
    <source>
        <dbReference type="EMBL" id="ONM00969.1"/>
    </source>
</evidence>
<organism evidence="9">
    <name type="scientific">Zea mays</name>
    <name type="common">Maize</name>
    <dbReference type="NCBI Taxonomy" id="4577"/>
    <lineage>
        <taxon>Eukaryota</taxon>
        <taxon>Viridiplantae</taxon>
        <taxon>Streptophyta</taxon>
        <taxon>Embryophyta</taxon>
        <taxon>Tracheophyta</taxon>
        <taxon>Spermatophyta</taxon>
        <taxon>Magnoliopsida</taxon>
        <taxon>Liliopsida</taxon>
        <taxon>Poales</taxon>
        <taxon>Poaceae</taxon>
        <taxon>PACMAD clade</taxon>
        <taxon>Panicoideae</taxon>
        <taxon>Andropogonodae</taxon>
        <taxon>Andropogoneae</taxon>
        <taxon>Tripsacinae</taxon>
        <taxon>Zea</taxon>
    </lineage>
</organism>
<comment type="subunit">
    <text evidence="2">Homodimer.</text>
</comment>
<dbReference type="InParanoid" id="A0A1D6KCH6"/>
<evidence type="ECO:0000256" key="2">
    <source>
        <dbReference type="ARBA" id="ARBA00011738"/>
    </source>
</evidence>
<dbReference type="PANTHER" id="PTHR27008:SF495">
    <property type="entry name" value="OS01G0153000 PROTEIN"/>
    <property type="match status" value="1"/>
</dbReference>
<keyword evidence="8" id="KW-0067">ATP-binding</keyword>
<comment type="subcellular location">
    <subcellularLocation>
        <location evidence="1">Membrane</location>
    </subcellularLocation>
</comment>
<dbReference type="InterPro" id="IPR020575">
    <property type="entry name" value="Hsp90_N"/>
</dbReference>
<keyword evidence="6" id="KW-1133">Transmembrane helix</keyword>
<feature type="binding site" evidence="8">
    <location>
        <position position="98"/>
    </location>
    <ligand>
        <name>ATP</name>
        <dbReference type="ChEBI" id="CHEBI:30616"/>
    </ligand>
</feature>
<gene>
    <name evidence="9" type="ORF">ZEAMMB73_Zm00001d030429</name>
</gene>
<evidence type="ECO:0000256" key="3">
    <source>
        <dbReference type="ARBA" id="ARBA00022614"/>
    </source>
</evidence>
<protein>
    <recommendedName>
        <fullName evidence="10">Protein kinase domain-containing protein</fullName>
    </recommendedName>
</protein>
<dbReference type="PRINTS" id="PR00775">
    <property type="entry name" value="HEATSHOCK90"/>
</dbReference>
<dbReference type="InterPro" id="IPR019805">
    <property type="entry name" value="Heat_shock_protein_90_CS"/>
</dbReference>
<dbReference type="InterPro" id="IPR011009">
    <property type="entry name" value="Kinase-like_dom_sf"/>
</dbReference>
<evidence type="ECO:0000256" key="1">
    <source>
        <dbReference type="ARBA" id="ARBA00004370"/>
    </source>
</evidence>
<evidence type="ECO:0000256" key="7">
    <source>
        <dbReference type="ARBA" id="ARBA00023136"/>
    </source>
</evidence>
<dbReference type="SUPFAM" id="SSF56112">
    <property type="entry name" value="Protein kinase-like (PK-like)"/>
    <property type="match status" value="1"/>
</dbReference>
<dbReference type="SUPFAM" id="SSF55874">
    <property type="entry name" value="ATPase domain of HSP90 chaperone/DNA topoisomerase II/histidine kinase"/>
    <property type="match status" value="1"/>
</dbReference>
<dbReference type="ExpressionAtlas" id="A0A1D6KCH6">
    <property type="expression patterns" value="baseline and differential"/>
</dbReference>
<dbReference type="PROSITE" id="PS00298">
    <property type="entry name" value="HSP90"/>
    <property type="match status" value="1"/>
</dbReference>
<evidence type="ECO:0008006" key="10">
    <source>
        <dbReference type="Google" id="ProtNLM"/>
    </source>
</evidence>
<dbReference type="InterPro" id="IPR051809">
    <property type="entry name" value="Plant_receptor-like_S/T_kinase"/>
</dbReference>
<dbReference type="InterPro" id="IPR036890">
    <property type="entry name" value="HATPase_C_sf"/>
</dbReference>
<keyword evidence="4" id="KW-0812">Transmembrane</keyword>
<dbReference type="AlphaFoldDB" id="A0A1D6KCH6"/>
<evidence type="ECO:0000256" key="5">
    <source>
        <dbReference type="ARBA" id="ARBA00022737"/>
    </source>
</evidence>
<proteinExistence type="predicted"/>
<evidence type="ECO:0000256" key="8">
    <source>
        <dbReference type="PROSITE-ProRule" id="PRU10141"/>
    </source>
</evidence>
<dbReference type="GO" id="GO:0051082">
    <property type="term" value="F:unfolded protein binding"/>
    <property type="evidence" value="ECO:0007669"/>
    <property type="project" value="InterPro"/>
</dbReference>
<keyword evidence="3" id="KW-0433">Leucine-rich repeat</keyword>
<dbReference type="GO" id="GO:0005524">
    <property type="term" value="F:ATP binding"/>
    <property type="evidence" value="ECO:0007669"/>
    <property type="project" value="UniProtKB-UniRule"/>
</dbReference>
<reference evidence="9" key="1">
    <citation type="submission" date="2015-12" db="EMBL/GenBank/DDBJ databases">
        <title>Update maize B73 reference genome by single molecule sequencing technologies.</title>
        <authorList>
            <consortium name="Maize Genome Sequencing Project"/>
            <person name="Ware D."/>
        </authorList>
    </citation>
    <scope>NUCLEOTIDE SEQUENCE [LARGE SCALE GENOMIC DNA]</scope>
    <source>
        <tissue evidence="9">Seedling</tissue>
    </source>
</reference>
<evidence type="ECO:0000256" key="6">
    <source>
        <dbReference type="ARBA" id="ARBA00022989"/>
    </source>
</evidence>
<dbReference type="STRING" id="4577.A0A1D6KCH6"/>
<dbReference type="InterPro" id="IPR017441">
    <property type="entry name" value="Protein_kinase_ATP_BS"/>
</dbReference>
<evidence type="ECO:0000256" key="4">
    <source>
        <dbReference type="ARBA" id="ARBA00022692"/>
    </source>
</evidence>
<sequence>MSRYGQGPRLLGRFANGHIEEFINAKTKVKQRRNREAIYAVNDEHFYRVLYHTLSRVTDGFSEANLLGRGRYGSVYRCTLEEEDEGVGAGAAATVAVKVFNLQQSGSSKSFEAECETLRRASNGAPGVHQQQKRLLSVLVAPKVAGTSNVVSLKLMGGALIGRHYESSAAAIDSTDPPAEKHEYQAEVNRLMDLIIHSLYSNKEVFLRELVRCVVTDSVALLEEHENMLGTIRYDSGETACSLHMLHDAFQLLSANLCNLGYFHFYARSSGFEQLDGRVKVLQIEDSAPPGADLVVAGVAREDPEAETGPEHLH</sequence>
<keyword evidence="7" id="KW-0472">Membrane</keyword>
<name>A0A1D6KCH6_MAIZE</name>
<dbReference type="GO" id="GO:0006457">
    <property type="term" value="P:protein folding"/>
    <property type="evidence" value="ECO:0007669"/>
    <property type="project" value="InterPro"/>
</dbReference>
<dbReference type="EMBL" id="CM007647">
    <property type="protein sequence ID" value="ONM00969.1"/>
    <property type="molecule type" value="Genomic_DNA"/>
</dbReference>
<keyword evidence="5" id="KW-0677">Repeat</keyword>
<dbReference type="SMR" id="A0A1D6KCH6"/>
<dbReference type="GO" id="GO:0016020">
    <property type="term" value="C:membrane"/>
    <property type="evidence" value="ECO:0007669"/>
    <property type="project" value="UniProtKB-SubCell"/>
</dbReference>
<keyword evidence="8" id="KW-0547">Nucleotide-binding</keyword>
<dbReference type="PANTHER" id="PTHR27008">
    <property type="entry name" value="OS04G0122200 PROTEIN"/>
    <property type="match status" value="1"/>
</dbReference>
<dbReference type="Gene3D" id="3.30.200.20">
    <property type="entry name" value="Phosphorylase Kinase, domain 1"/>
    <property type="match status" value="1"/>
</dbReference>
<dbReference type="Gene3D" id="3.30.565.10">
    <property type="entry name" value="Histidine kinase-like ATPase, C-terminal domain"/>
    <property type="match status" value="1"/>
</dbReference>